<name>A0ABT1SEP2_9FIRM</name>
<protein>
    <submittedName>
        <fullName evidence="1">Uncharacterized protein</fullName>
    </submittedName>
</protein>
<sequence length="58" mass="7083">MSDLYLTETEIDEIEQLRDYNIGDYIKNLPEPKKRLVMKQYEKESAIRQWKTIANEKY</sequence>
<evidence type="ECO:0000313" key="2">
    <source>
        <dbReference type="Proteomes" id="UP001524478"/>
    </source>
</evidence>
<comment type="caution">
    <text evidence="1">The sequence shown here is derived from an EMBL/GenBank/DDBJ whole genome shotgun (WGS) entry which is preliminary data.</text>
</comment>
<gene>
    <name evidence="1" type="ORF">NE686_17820</name>
</gene>
<accession>A0ABT1SEP2</accession>
<organism evidence="1 2">
    <name type="scientific">Tissierella carlieri</name>
    <dbReference type="NCBI Taxonomy" id="689904"/>
    <lineage>
        <taxon>Bacteria</taxon>
        <taxon>Bacillati</taxon>
        <taxon>Bacillota</taxon>
        <taxon>Tissierellia</taxon>
        <taxon>Tissierellales</taxon>
        <taxon>Tissierellaceae</taxon>
        <taxon>Tissierella</taxon>
    </lineage>
</organism>
<proteinExistence type="predicted"/>
<evidence type="ECO:0000313" key="1">
    <source>
        <dbReference type="EMBL" id="MCQ4924963.1"/>
    </source>
</evidence>
<keyword evidence="2" id="KW-1185">Reference proteome</keyword>
<dbReference type="Proteomes" id="UP001524478">
    <property type="component" value="Unassembled WGS sequence"/>
</dbReference>
<reference evidence="1 2" key="1">
    <citation type="submission" date="2022-06" db="EMBL/GenBank/DDBJ databases">
        <title>Isolation of gut microbiota from human fecal samples.</title>
        <authorList>
            <person name="Pamer E.G."/>
            <person name="Barat B."/>
            <person name="Waligurski E."/>
            <person name="Medina S."/>
            <person name="Paddock L."/>
            <person name="Mostad J."/>
        </authorList>
    </citation>
    <scope>NUCLEOTIDE SEQUENCE [LARGE SCALE GENOMIC DNA]</scope>
    <source>
        <strain evidence="1 2">DFI.7.95</strain>
    </source>
</reference>
<dbReference type="RefSeq" id="WP_256312554.1">
    <property type="nucleotide sequence ID" value="NZ_JANGAC010000017.1"/>
</dbReference>
<dbReference type="EMBL" id="JANGAC010000017">
    <property type="protein sequence ID" value="MCQ4924963.1"/>
    <property type="molecule type" value="Genomic_DNA"/>
</dbReference>